<evidence type="ECO:0000313" key="1">
    <source>
        <dbReference type="EMBL" id="MDP9921833.1"/>
    </source>
</evidence>
<keyword evidence="1" id="KW-0418">Kinase</keyword>
<dbReference type="AlphaFoldDB" id="A0AAW8DQS5"/>
<dbReference type="InterPro" id="IPR031322">
    <property type="entry name" value="Shikimate/glucono_kinase"/>
</dbReference>
<reference evidence="1" key="1">
    <citation type="submission" date="2023-07" db="EMBL/GenBank/DDBJ databases">
        <title>Sorghum-associated microbial communities from plants grown in Nebraska, USA.</title>
        <authorList>
            <person name="Schachtman D."/>
        </authorList>
    </citation>
    <scope>NUCLEOTIDE SEQUENCE</scope>
    <source>
        <strain evidence="1">DS2795</strain>
    </source>
</reference>
<keyword evidence="1" id="KW-0808">Transferase</keyword>
<gene>
    <name evidence="1" type="ORF">J2W25_000848</name>
</gene>
<evidence type="ECO:0000313" key="2">
    <source>
        <dbReference type="Proteomes" id="UP001244295"/>
    </source>
</evidence>
<dbReference type="GO" id="GO:0004765">
    <property type="term" value="F:shikimate kinase activity"/>
    <property type="evidence" value="ECO:0007669"/>
    <property type="project" value="UniProtKB-EC"/>
</dbReference>
<sequence length="187" mass="20872">MTRHFFSMPTLLHLVGPGGAGKTTVGPVLAARLSWQFLDLDTEFMRSEGDVAQCIGAHGYAAYAQRNVSVYLGLVQKMEGPTVLALSSGFLTYPVDIDPRYAAMRRAIEVNPLTALLLPSFELEPCVDIIVQRQLTRPYLAGNRVREEQRIRERFPLFTALECNRFRSDISPMQLASEIACVARRAL</sequence>
<dbReference type="PRINTS" id="PR01100">
    <property type="entry name" value="SHIKIMTKNASE"/>
</dbReference>
<dbReference type="EMBL" id="JAUSRR010000002">
    <property type="protein sequence ID" value="MDP9921833.1"/>
    <property type="molecule type" value="Genomic_DNA"/>
</dbReference>
<organism evidence="1 2">
    <name type="scientific">Variovorax boronicumulans</name>
    <dbReference type="NCBI Taxonomy" id="436515"/>
    <lineage>
        <taxon>Bacteria</taxon>
        <taxon>Pseudomonadati</taxon>
        <taxon>Pseudomonadota</taxon>
        <taxon>Betaproteobacteria</taxon>
        <taxon>Burkholderiales</taxon>
        <taxon>Comamonadaceae</taxon>
        <taxon>Variovorax</taxon>
    </lineage>
</organism>
<accession>A0AAW8DQS5</accession>
<comment type="caution">
    <text evidence="1">The sequence shown here is derived from an EMBL/GenBank/DDBJ whole genome shotgun (WGS) entry which is preliminary data.</text>
</comment>
<dbReference type="Pfam" id="PF01202">
    <property type="entry name" value="SKI"/>
    <property type="match status" value="1"/>
</dbReference>
<dbReference type="SUPFAM" id="SSF52540">
    <property type="entry name" value="P-loop containing nucleoside triphosphate hydrolases"/>
    <property type="match status" value="1"/>
</dbReference>
<name>A0AAW8DQS5_9BURK</name>
<proteinExistence type="predicted"/>
<dbReference type="Gene3D" id="3.40.50.300">
    <property type="entry name" value="P-loop containing nucleotide triphosphate hydrolases"/>
    <property type="match status" value="1"/>
</dbReference>
<dbReference type="InterPro" id="IPR027417">
    <property type="entry name" value="P-loop_NTPase"/>
</dbReference>
<dbReference type="RefSeq" id="WP_307635827.1">
    <property type="nucleotide sequence ID" value="NZ_JAUSRR010000002.1"/>
</dbReference>
<dbReference type="EC" id="2.7.1.71" evidence="1"/>
<dbReference type="Proteomes" id="UP001244295">
    <property type="component" value="Unassembled WGS sequence"/>
</dbReference>
<protein>
    <submittedName>
        <fullName evidence="1">Shikimate kinase</fullName>
        <ecNumber evidence="1">2.7.1.71</ecNumber>
    </submittedName>
</protein>